<gene>
    <name evidence="3" type="ORF">C1280_10435</name>
</gene>
<dbReference type="OrthoDB" id="9757546at2"/>
<evidence type="ECO:0000256" key="1">
    <source>
        <dbReference type="ARBA" id="ARBA00022729"/>
    </source>
</evidence>
<dbReference type="GO" id="GO:0005509">
    <property type="term" value="F:calcium ion binding"/>
    <property type="evidence" value="ECO:0007669"/>
    <property type="project" value="InterPro"/>
</dbReference>
<proteinExistence type="predicted"/>
<dbReference type="InterPro" id="IPR028994">
    <property type="entry name" value="Integrin_alpha_N"/>
</dbReference>
<name>A0A2Z3H1E5_9BACT</name>
<keyword evidence="1" id="KW-0732">Signal</keyword>
<accession>A0A2Z3H1E5</accession>
<dbReference type="KEGG" id="gog:C1280_10435"/>
<dbReference type="PROSITE" id="PS50268">
    <property type="entry name" value="CADHERIN_2"/>
    <property type="match status" value="1"/>
</dbReference>
<dbReference type="Pfam" id="PF14252">
    <property type="entry name" value="DUF4347"/>
    <property type="match status" value="1"/>
</dbReference>
<dbReference type="Pfam" id="PF17803">
    <property type="entry name" value="Cadherin_4"/>
    <property type="match status" value="2"/>
</dbReference>
<feature type="domain" description="Cadherin" evidence="2">
    <location>
        <begin position="1279"/>
        <end position="1374"/>
    </location>
</feature>
<dbReference type="Gene3D" id="2.60.40.10">
    <property type="entry name" value="Immunoglobulins"/>
    <property type="match status" value="2"/>
</dbReference>
<dbReference type="Proteomes" id="UP000245802">
    <property type="component" value="Chromosome"/>
</dbReference>
<reference evidence="3 4" key="1">
    <citation type="submission" date="2018-01" db="EMBL/GenBank/DDBJ databases">
        <title>G. obscuriglobus.</title>
        <authorList>
            <person name="Franke J."/>
            <person name="Blomberg W."/>
            <person name="Selmecki A."/>
        </authorList>
    </citation>
    <scope>NUCLEOTIDE SEQUENCE [LARGE SCALE GENOMIC DNA]</scope>
    <source>
        <strain evidence="3 4">DSM 5831</strain>
    </source>
</reference>
<dbReference type="GO" id="GO:0016020">
    <property type="term" value="C:membrane"/>
    <property type="evidence" value="ECO:0007669"/>
    <property type="project" value="InterPro"/>
</dbReference>
<dbReference type="Pfam" id="PF01839">
    <property type="entry name" value="FG-GAP"/>
    <property type="match status" value="1"/>
</dbReference>
<dbReference type="SMART" id="SM00710">
    <property type="entry name" value="PbH1"/>
    <property type="match status" value="6"/>
</dbReference>
<dbReference type="CDD" id="cd11304">
    <property type="entry name" value="Cadherin_repeat"/>
    <property type="match status" value="1"/>
</dbReference>
<organism evidence="3 4">
    <name type="scientific">Gemmata obscuriglobus</name>
    <dbReference type="NCBI Taxonomy" id="114"/>
    <lineage>
        <taxon>Bacteria</taxon>
        <taxon>Pseudomonadati</taxon>
        <taxon>Planctomycetota</taxon>
        <taxon>Planctomycetia</taxon>
        <taxon>Gemmatales</taxon>
        <taxon>Gemmataceae</taxon>
        <taxon>Gemmata</taxon>
    </lineage>
</organism>
<dbReference type="GO" id="GO:0007156">
    <property type="term" value="P:homophilic cell adhesion via plasma membrane adhesion molecules"/>
    <property type="evidence" value="ECO:0007669"/>
    <property type="project" value="InterPro"/>
</dbReference>
<dbReference type="InterPro" id="IPR025592">
    <property type="entry name" value="DUF4347"/>
</dbReference>
<dbReference type="InterPro" id="IPR010221">
    <property type="entry name" value="VCBS_dom"/>
</dbReference>
<dbReference type="EMBL" id="CP025958">
    <property type="protein sequence ID" value="AWM37386.1"/>
    <property type="molecule type" value="Genomic_DNA"/>
</dbReference>
<evidence type="ECO:0000313" key="4">
    <source>
        <dbReference type="Proteomes" id="UP000245802"/>
    </source>
</evidence>
<dbReference type="NCBIfam" id="TIGR01965">
    <property type="entry name" value="VCBS_repeat"/>
    <property type="match status" value="2"/>
</dbReference>
<dbReference type="InterPro" id="IPR002126">
    <property type="entry name" value="Cadherin-like_dom"/>
</dbReference>
<evidence type="ECO:0000313" key="3">
    <source>
        <dbReference type="EMBL" id="AWM37386.1"/>
    </source>
</evidence>
<dbReference type="SUPFAM" id="SSF69318">
    <property type="entry name" value="Integrin alpha N-terminal domain"/>
    <property type="match status" value="1"/>
</dbReference>
<evidence type="ECO:0000259" key="2">
    <source>
        <dbReference type="PROSITE" id="PS50268"/>
    </source>
</evidence>
<protein>
    <recommendedName>
        <fullName evidence="2">Cadherin domain-containing protein</fullName>
    </recommendedName>
</protein>
<dbReference type="Gene3D" id="2.60.40.60">
    <property type="entry name" value="Cadherins"/>
    <property type="match status" value="1"/>
</dbReference>
<dbReference type="InterPro" id="IPR006626">
    <property type="entry name" value="PbH1"/>
</dbReference>
<dbReference type="InterPro" id="IPR013783">
    <property type="entry name" value="Ig-like_fold"/>
</dbReference>
<dbReference type="SUPFAM" id="SSF49313">
    <property type="entry name" value="Cadherin-like"/>
    <property type="match status" value="1"/>
</dbReference>
<dbReference type="InterPro" id="IPR013517">
    <property type="entry name" value="FG-GAP"/>
</dbReference>
<sequence>MRERDPDTRALTVSKQRLWLRGLTSLVRACAHGGGSSRSRSVPVLSSRIEVLEARTVLSHASGITSHFGPAAAERVATQHELVVVDPHVADWQFLAASAKTQGRAVLVLNAEQDGIAQVGAALAAGSDWTGVHFFSHGSADGFQLGGSQIDRARIGSYADEVRQWRGSLASGADLLFYECDLAGGSAGRSLLDDFRAWTGADVAASTNVTGAAALGGDWVLEYQRGAIETGSPLTAAEQGAYAGTFATFTVTNTGDSGAGSLRQAIADANAADEADTIEFNLSNADPNFNAMTGKWTITLASALDVVTEQVLIDGRTQAGYAGAPLVVVNGSGINSNGIDLGSGSSGSTVRGLVINGFSGAGVHIASANNFVQGNWIGLNASGTAAAANGTGVLLDNAGGNTVGGATAADRNVISGNSQNGVSVSGAMATGNTILGNYIGLDHTGAAPIGNGASGVLTTAGATGTAIGGTAAGAGNFISGNAEYGVRIEADNTTVEGNVIGLFADGSVSASSGNHIGGVVVSSANNAIGAASAGNVISGNGGAGVHLQTSGATGNVLLGNYIGTDTAGSAATGFGNASGVLLSSGASGNTLGGAAAGAGNVVSGHSGNGVDMNNAPGNTLLGNFIGLDASGTSALPNLQGVMLIDAPNTVIGGSAAGERNVISGNTQNGIATIGEGISGTRIQGNYIGTNAAGTAAVSNGGAGISIDTLSGSRSTGLTIGGTTAGAGNLISGNNSDGILLQADSTLIAGNVIGLNAAGTAPLPNGTGITIINALSNTIGGTTAGARNVISGNLGEGFRVFGSSTSGNLIQGNYIGTDPAGSSATGFGNGGNGVRLIGTNNTVGGSTPGTGNVIAFNNGSGVSVESGLGQSVLQNSIFGNTSLGIDLGNNGANSNDGAASAGQPNLLTDFPVFTTANLVGSTLTVAGYVGSAAGQVEFANNRVEVFISDTSSANGSGRTYIGFLTTDASGNFSGSLNVTGLGLTVADSVTATATDAGGNTSEFGTNFDVNGEPVAVADAGAAVEAGGTNNGTPGTDPTGDVLANDTDPDVGDTKVVTGVVAGNAGSASGSVGVAVAGTYGSVVINADGSFAYTVNNVDAAVQALRTSSDTLTDTFTYTITDGGGLTSTAQLTVTIHGANDTPTGGAVAATAAEAGGLDNLTPGLNPTGTVFTNILDVDNGDTFTVTGVTAGVVGSASGAVGSPVAGAYGSLTVRADGTFVYTVDNASASVQALRAGNSVTDTFTYTAADLGDLTVTAQVTVTIQGAADAPGAAVLVAGGTVPLNAVAGTVVGQVAAPIADAGATVGYALVTSANGLFTIDSSGQIAVAPGAVFGSQNPGAYNLTVRTTGSNGTARDQTITLGVEVGGADRAVPRNGLTPVRFADGRIGFQNSAGQLVRTVAPPAGYGSFQVAIVPDRTGDGIDDLLVGAGSGIGSRVGIFDGATGAELLTWSPFSAGFIGGVSVACGDVTGDGVADFIIGAGPGAGPHVKVFDGVTGAERASFFAYDSRFRGGVSVAVGDVTRDGFADIVTAAGPGTAPHVKVFSGRFGDELMSFFAYDRDFFGGVRVSIRDVNADGLPDIITEATVAGRTHVKAFDTLTGEIIQSYFSP</sequence>
<dbReference type="InterPro" id="IPR040853">
    <property type="entry name" value="RapA2_cadherin-like"/>
</dbReference>
<dbReference type="InterPro" id="IPR015919">
    <property type="entry name" value="Cadherin-like_sf"/>
</dbReference>
<keyword evidence="4" id="KW-1185">Reference proteome</keyword>